<evidence type="ECO:0000313" key="5">
    <source>
        <dbReference type="EMBL" id="RDC62532.1"/>
    </source>
</evidence>
<proteinExistence type="inferred from homology"/>
<comment type="caution">
    <text evidence="5">The sequence shown here is derived from an EMBL/GenBank/DDBJ whole genome shotgun (WGS) entry which is preliminary data.</text>
</comment>
<dbReference type="AlphaFoldDB" id="A0A369QDP8"/>
<dbReference type="EMBL" id="QASA01000001">
    <property type="protein sequence ID" value="RDC62532.1"/>
    <property type="molecule type" value="Genomic_DNA"/>
</dbReference>
<keyword evidence="4" id="KW-0732">Signal</keyword>
<dbReference type="InterPro" id="IPR023296">
    <property type="entry name" value="Glyco_hydro_beta-prop_sf"/>
</dbReference>
<evidence type="ECO:0000313" key="6">
    <source>
        <dbReference type="Proteomes" id="UP000253919"/>
    </source>
</evidence>
<dbReference type="PANTHER" id="PTHR42812:SF12">
    <property type="entry name" value="BETA-XYLOSIDASE-RELATED"/>
    <property type="match status" value="1"/>
</dbReference>
<name>A0A369QDP8_9BACT</name>
<evidence type="ECO:0000256" key="4">
    <source>
        <dbReference type="SAM" id="SignalP"/>
    </source>
</evidence>
<accession>A0A369QDP8</accession>
<protein>
    <submittedName>
        <fullName evidence="5">Xylan 1,4-beta-xylosidase</fullName>
        <ecNumber evidence="5">3.2.1.37</ecNumber>
    </submittedName>
</protein>
<dbReference type="Gene3D" id="2.115.10.20">
    <property type="entry name" value="Glycosyl hydrolase domain, family 43"/>
    <property type="match status" value="1"/>
</dbReference>
<feature type="chain" id="PRO_5016562905" evidence="4">
    <location>
        <begin position="32"/>
        <end position="216"/>
    </location>
</feature>
<keyword evidence="2 5" id="KW-0378">Hydrolase</keyword>
<dbReference type="GO" id="GO:0005975">
    <property type="term" value="P:carbohydrate metabolic process"/>
    <property type="evidence" value="ECO:0007669"/>
    <property type="project" value="InterPro"/>
</dbReference>
<dbReference type="Pfam" id="PF04616">
    <property type="entry name" value="Glyco_hydro_43"/>
    <property type="match status" value="1"/>
</dbReference>
<comment type="similarity">
    <text evidence="1">Belongs to the glycosyl hydrolase 43 family.</text>
</comment>
<gene>
    <name evidence="5" type="ORF">AHMF7616_01126</name>
</gene>
<dbReference type="PANTHER" id="PTHR42812">
    <property type="entry name" value="BETA-XYLOSIDASE"/>
    <property type="match status" value="1"/>
</dbReference>
<dbReference type="Proteomes" id="UP000253919">
    <property type="component" value="Unassembled WGS sequence"/>
</dbReference>
<sequence length="216" mass="24273">MKNNKFKFALLPKRSLFVVLAIALLTSSASAQETKKVSKDIPVFTQFTYQGNDQIYKENPLQPDEFYTPILQGCYPDPSITRKGNDYYLVNSSFAMFPGVPLFHSNDLVNWKQIGHVLDRTTQLKVETSGISAGVYAPDIKYNKKDDTFYMITTQFSGGMGNIVVKTKDPAKGWSDPVKLQFSGIDPSLFLRITAKLTWCTTMRPPKVRHNTKGTG</sequence>
<evidence type="ECO:0000256" key="1">
    <source>
        <dbReference type="ARBA" id="ARBA00009865"/>
    </source>
</evidence>
<dbReference type="SUPFAM" id="SSF75005">
    <property type="entry name" value="Arabinanase/levansucrase/invertase"/>
    <property type="match status" value="1"/>
</dbReference>
<keyword evidence="3 5" id="KW-0326">Glycosidase</keyword>
<evidence type="ECO:0000256" key="2">
    <source>
        <dbReference type="ARBA" id="ARBA00022801"/>
    </source>
</evidence>
<reference evidence="5 6" key="1">
    <citation type="submission" date="2018-04" db="EMBL/GenBank/DDBJ databases">
        <title>Adhaeribacter sp. HMF7616 genome sequencing and assembly.</title>
        <authorList>
            <person name="Kang H."/>
            <person name="Kang J."/>
            <person name="Cha I."/>
            <person name="Kim H."/>
            <person name="Joh K."/>
        </authorList>
    </citation>
    <scope>NUCLEOTIDE SEQUENCE [LARGE SCALE GENOMIC DNA]</scope>
    <source>
        <strain evidence="5 6">HMF7616</strain>
    </source>
</reference>
<dbReference type="EC" id="3.2.1.37" evidence="5"/>
<dbReference type="GO" id="GO:0009044">
    <property type="term" value="F:xylan 1,4-beta-xylosidase activity"/>
    <property type="evidence" value="ECO:0007669"/>
    <property type="project" value="UniProtKB-EC"/>
</dbReference>
<organism evidence="5 6">
    <name type="scientific">Adhaeribacter pallidiroseus</name>
    <dbReference type="NCBI Taxonomy" id="2072847"/>
    <lineage>
        <taxon>Bacteria</taxon>
        <taxon>Pseudomonadati</taxon>
        <taxon>Bacteroidota</taxon>
        <taxon>Cytophagia</taxon>
        <taxon>Cytophagales</taxon>
        <taxon>Hymenobacteraceae</taxon>
        <taxon>Adhaeribacter</taxon>
    </lineage>
</organism>
<evidence type="ECO:0000256" key="3">
    <source>
        <dbReference type="ARBA" id="ARBA00023295"/>
    </source>
</evidence>
<feature type="signal peptide" evidence="4">
    <location>
        <begin position="1"/>
        <end position="31"/>
    </location>
</feature>
<dbReference type="InterPro" id="IPR006710">
    <property type="entry name" value="Glyco_hydro_43"/>
</dbReference>
<keyword evidence="6" id="KW-1185">Reference proteome</keyword>
<dbReference type="InterPro" id="IPR051795">
    <property type="entry name" value="Glycosyl_Hydrlase_43"/>
</dbReference>